<dbReference type="AlphaFoldDB" id="A0A0F9BJP5"/>
<protein>
    <submittedName>
        <fullName evidence="1">Uncharacterized protein</fullName>
    </submittedName>
</protein>
<gene>
    <name evidence="1" type="ORF">LCGC14_2719200</name>
</gene>
<sequence>MPDLKFDLEFYNYLDGLRESGITNMYGAAPYLMDEFNIEDKRLARAILSDWLRTFPRARHQKGGRMSKVRLPKKLRCLRCKEGHEWTPRKDEVRICPKCKSPYWDVPRPLRDEKEGK</sequence>
<name>A0A0F9BJP5_9ZZZZ</name>
<proteinExistence type="predicted"/>
<reference evidence="1" key="1">
    <citation type="journal article" date="2015" name="Nature">
        <title>Complex archaea that bridge the gap between prokaryotes and eukaryotes.</title>
        <authorList>
            <person name="Spang A."/>
            <person name="Saw J.H."/>
            <person name="Jorgensen S.L."/>
            <person name="Zaremba-Niedzwiedzka K."/>
            <person name="Martijn J."/>
            <person name="Lind A.E."/>
            <person name="van Eijk R."/>
            <person name="Schleper C."/>
            <person name="Guy L."/>
            <person name="Ettema T.J."/>
        </authorList>
    </citation>
    <scope>NUCLEOTIDE SEQUENCE</scope>
</reference>
<comment type="caution">
    <text evidence="1">The sequence shown here is derived from an EMBL/GenBank/DDBJ whole genome shotgun (WGS) entry which is preliminary data.</text>
</comment>
<evidence type="ECO:0000313" key="1">
    <source>
        <dbReference type="EMBL" id="KKK90814.1"/>
    </source>
</evidence>
<accession>A0A0F9BJP5</accession>
<organism evidence="1">
    <name type="scientific">marine sediment metagenome</name>
    <dbReference type="NCBI Taxonomy" id="412755"/>
    <lineage>
        <taxon>unclassified sequences</taxon>
        <taxon>metagenomes</taxon>
        <taxon>ecological metagenomes</taxon>
    </lineage>
</organism>
<dbReference type="EMBL" id="LAZR01048928">
    <property type="protein sequence ID" value="KKK90814.1"/>
    <property type="molecule type" value="Genomic_DNA"/>
</dbReference>